<dbReference type="RefSeq" id="WP_276263360.1">
    <property type="nucleotide sequence ID" value="NZ_JARJLM010000011.1"/>
</dbReference>
<dbReference type="EMBL" id="JARJLM010000011">
    <property type="protein sequence ID" value="MDF3831491.1"/>
    <property type="molecule type" value="Genomic_DNA"/>
</dbReference>
<evidence type="ECO:0000313" key="2">
    <source>
        <dbReference type="EMBL" id="MDF3831491.1"/>
    </source>
</evidence>
<protein>
    <submittedName>
        <fullName evidence="2">DUF3313 domain-containing protein</fullName>
    </submittedName>
</protein>
<keyword evidence="3" id="KW-1185">Reference proteome</keyword>
<proteinExistence type="predicted"/>
<feature type="signal peptide" evidence="1">
    <location>
        <begin position="1"/>
        <end position="24"/>
    </location>
</feature>
<comment type="caution">
    <text evidence="2">The sequence shown here is derived from an EMBL/GenBank/DDBJ whole genome shotgun (WGS) entry which is preliminary data.</text>
</comment>
<dbReference type="InterPro" id="IPR021747">
    <property type="entry name" value="DUF3313"/>
</dbReference>
<gene>
    <name evidence="2" type="ORF">P3W85_00715</name>
</gene>
<sequence>MLASNKAKRFLVIALLAAVMTGCASTRPVAYSGISSSAVLTTNAKEEAGRMPYSYATTVDWRKYTTIIVDPVEIYKGRDHQFEDMSADDKSVLASYMQSQFSEKLKTRFAVVNNPARDTLRLKLTLTGANTTTPVLGPLLRFDIAGGLYNGVQAIRGREGAMTGYVIYAVEIFDAQSIRLLKAYITKQYPNAMNVVANFGALTASKTGIDKGADALLEQLR</sequence>
<evidence type="ECO:0000313" key="3">
    <source>
        <dbReference type="Proteomes" id="UP001216674"/>
    </source>
</evidence>
<feature type="chain" id="PRO_5046822750" evidence="1">
    <location>
        <begin position="25"/>
        <end position="221"/>
    </location>
</feature>
<evidence type="ECO:0000256" key="1">
    <source>
        <dbReference type="SAM" id="SignalP"/>
    </source>
</evidence>
<dbReference type="PROSITE" id="PS51257">
    <property type="entry name" value="PROKAR_LIPOPROTEIN"/>
    <property type="match status" value="1"/>
</dbReference>
<keyword evidence="1" id="KW-0732">Signal</keyword>
<name>A0ABT6AI60_9BURK</name>
<dbReference type="Pfam" id="PF11769">
    <property type="entry name" value="DUF3313"/>
    <property type="match status" value="1"/>
</dbReference>
<reference evidence="2 3" key="1">
    <citation type="submission" date="2023-03" db="EMBL/GenBank/DDBJ databases">
        <title>Draft assemblies of triclosan tolerant bacteria isolated from returned activated sludge.</title>
        <authorList>
            <person name="Van Hamelsveld S."/>
        </authorList>
    </citation>
    <scope>NUCLEOTIDE SEQUENCE [LARGE SCALE GENOMIC DNA]</scope>
    <source>
        <strain evidence="2 3">GW210010_S58</strain>
    </source>
</reference>
<accession>A0ABT6AI60</accession>
<dbReference type="Proteomes" id="UP001216674">
    <property type="component" value="Unassembled WGS sequence"/>
</dbReference>
<organism evidence="2 3">
    <name type="scientific">Cupriavidus basilensis</name>
    <dbReference type="NCBI Taxonomy" id="68895"/>
    <lineage>
        <taxon>Bacteria</taxon>
        <taxon>Pseudomonadati</taxon>
        <taxon>Pseudomonadota</taxon>
        <taxon>Betaproteobacteria</taxon>
        <taxon>Burkholderiales</taxon>
        <taxon>Burkholderiaceae</taxon>
        <taxon>Cupriavidus</taxon>
    </lineage>
</organism>